<evidence type="ECO:0000313" key="5">
    <source>
        <dbReference type="Proteomes" id="UP000494163"/>
    </source>
</evidence>
<evidence type="ECO:0000313" key="4">
    <source>
        <dbReference type="EMBL" id="ALC46323.1"/>
    </source>
</evidence>
<dbReference type="Gene3D" id="3.15.10.30">
    <property type="entry name" value="Haemolymph juvenile hormone binding protein"/>
    <property type="match status" value="1"/>
</dbReference>
<comment type="similarity">
    <text evidence="3">Belongs to the TO family.</text>
</comment>
<evidence type="ECO:0000256" key="3">
    <source>
        <dbReference type="ARBA" id="ARBA00060902"/>
    </source>
</evidence>
<feature type="non-terminal residue" evidence="4">
    <location>
        <position position="234"/>
    </location>
</feature>
<keyword evidence="5" id="KW-1185">Reference proteome</keyword>
<dbReference type="PANTHER" id="PTHR11008">
    <property type="entry name" value="PROTEIN TAKEOUT-LIKE PROTEIN"/>
    <property type="match status" value="1"/>
</dbReference>
<gene>
    <name evidence="4" type="ORF">Dbus_chr3Rg1073</name>
</gene>
<dbReference type="EMBL" id="CP012526">
    <property type="protein sequence ID" value="ALC46323.1"/>
    <property type="molecule type" value="Genomic_DNA"/>
</dbReference>
<dbReference type="GO" id="GO:0005615">
    <property type="term" value="C:extracellular space"/>
    <property type="evidence" value="ECO:0007669"/>
    <property type="project" value="TreeGrafter"/>
</dbReference>
<organism evidence="4 5">
    <name type="scientific">Drosophila busckii</name>
    <name type="common">Fruit fly</name>
    <dbReference type="NCBI Taxonomy" id="30019"/>
    <lineage>
        <taxon>Eukaryota</taxon>
        <taxon>Metazoa</taxon>
        <taxon>Ecdysozoa</taxon>
        <taxon>Arthropoda</taxon>
        <taxon>Hexapoda</taxon>
        <taxon>Insecta</taxon>
        <taxon>Pterygota</taxon>
        <taxon>Neoptera</taxon>
        <taxon>Endopterygota</taxon>
        <taxon>Diptera</taxon>
        <taxon>Brachycera</taxon>
        <taxon>Muscomorpha</taxon>
        <taxon>Ephydroidea</taxon>
        <taxon>Drosophilidae</taxon>
        <taxon>Drosophila</taxon>
    </lineage>
</organism>
<dbReference type="InterPro" id="IPR038606">
    <property type="entry name" value="To_sf"/>
</dbReference>
<dbReference type="SMART" id="SM00700">
    <property type="entry name" value="JHBP"/>
    <property type="match status" value="1"/>
</dbReference>
<dbReference type="InterPro" id="IPR010562">
    <property type="entry name" value="Haemolymph_juvenile_hormone-bd"/>
</dbReference>
<dbReference type="GO" id="GO:0007623">
    <property type="term" value="P:circadian rhythm"/>
    <property type="evidence" value="ECO:0007669"/>
    <property type="project" value="UniProtKB-ARBA"/>
</dbReference>
<dbReference type="SMR" id="A0A0M3QXQ2"/>
<accession>A0A0M3QXQ2</accession>
<name>A0A0M3QXQ2_DROBS</name>
<evidence type="ECO:0000256" key="2">
    <source>
        <dbReference type="ARBA" id="ARBA00023108"/>
    </source>
</evidence>
<keyword evidence="1" id="KW-0732">Signal</keyword>
<dbReference type="FunFam" id="3.15.10.30:FF:000001">
    <property type="entry name" value="Takeout-like protein 1"/>
    <property type="match status" value="1"/>
</dbReference>
<dbReference type="OrthoDB" id="8190514at2759"/>
<dbReference type="Pfam" id="PF06585">
    <property type="entry name" value="JHBP"/>
    <property type="match status" value="1"/>
</dbReference>
<evidence type="ECO:0000256" key="1">
    <source>
        <dbReference type="ARBA" id="ARBA00022729"/>
    </source>
</evidence>
<keyword evidence="2" id="KW-0090">Biological rhythms</keyword>
<dbReference type="Proteomes" id="UP000494163">
    <property type="component" value="Chromosome 3R"/>
</dbReference>
<sequence>FIDYILLTAPDIEQCVAGDGICIANVINFIIKQHPQGIPEIGLDALDAINFDNIIVSEAEPDTPLQLSLKFNSLTVHGFENTTILRAKGFEKQYQRGFELVGFTPLLRLDGEYEATGKLLLLPLEGKSQARVQLKDCKFTCRAKAAEDRRVEGKLFLKITKFKCLLIISGLHVNFENLLNNKELSDTMNELINNNWQDVWQALRVGMNSAVDQVAETILTRVLSQLSYDDFYKP</sequence>
<dbReference type="OMA" id="KCLVDVQ"/>
<protein>
    <submittedName>
        <fullName evidence="4">CG17279</fullName>
    </submittedName>
</protein>
<feature type="non-terminal residue" evidence="4">
    <location>
        <position position="1"/>
    </location>
</feature>
<reference evidence="4 5" key="1">
    <citation type="submission" date="2015-08" db="EMBL/GenBank/DDBJ databases">
        <title>Ancestral chromatin configuration constrains chromatin evolution on differentiating sex chromosomes in Drosophila.</title>
        <authorList>
            <person name="Zhou Q."/>
            <person name="Bachtrog D."/>
        </authorList>
    </citation>
    <scope>NUCLEOTIDE SEQUENCE [LARGE SCALE GENOMIC DNA]</scope>
    <source>
        <tissue evidence="4">Whole larvae</tissue>
    </source>
</reference>
<dbReference type="AlphaFoldDB" id="A0A0M3QXQ2"/>
<proteinExistence type="inferred from homology"/>
<dbReference type="PANTHER" id="PTHR11008:SF32">
    <property type="entry name" value="CIRCADIAN CLOCK-CONTROLLED PROTEIN DAYWAKE-RELATED"/>
    <property type="match status" value="1"/>
</dbReference>